<keyword evidence="2" id="KW-1185">Reference proteome</keyword>
<organism evidence="1 2">
    <name type="scientific">candidate division MSBL1 archaeon SCGC-AAA382A03</name>
    <dbReference type="NCBI Taxonomy" id="1698278"/>
    <lineage>
        <taxon>Archaea</taxon>
        <taxon>Methanobacteriati</taxon>
        <taxon>Methanobacteriota</taxon>
        <taxon>candidate division MSBL1</taxon>
    </lineage>
</organism>
<evidence type="ECO:0000313" key="2">
    <source>
        <dbReference type="Proteomes" id="UP000070549"/>
    </source>
</evidence>
<dbReference type="EMBL" id="LHYC01000001">
    <property type="protein sequence ID" value="KXB05772.1"/>
    <property type="molecule type" value="Genomic_DNA"/>
</dbReference>
<protein>
    <submittedName>
        <fullName evidence="1">Uncharacterized protein</fullName>
    </submittedName>
</protein>
<sequence>MIRPRSSLRSRVRSIKTSGVEAPRVVNRRTCGGVLNSLAKIWPLDICVEQEASGERRRTFENGHGESVALHVTSIGNTSTSDWKGVNGWKLHPSDRRECHTGL</sequence>
<evidence type="ECO:0000313" key="1">
    <source>
        <dbReference type="EMBL" id="KXB05772.1"/>
    </source>
</evidence>
<comment type="caution">
    <text evidence="1">The sequence shown here is derived from an EMBL/GenBank/DDBJ whole genome shotgun (WGS) entry which is preliminary data.</text>
</comment>
<proteinExistence type="predicted"/>
<gene>
    <name evidence="1" type="ORF">AKJ49_00030</name>
</gene>
<reference evidence="1 2" key="1">
    <citation type="journal article" date="2016" name="Sci. Rep.">
        <title>Metabolic traits of an uncultured archaeal lineage -MSBL1- from brine pools of the Red Sea.</title>
        <authorList>
            <person name="Mwirichia R."/>
            <person name="Alam I."/>
            <person name="Rashid M."/>
            <person name="Vinu M."/>
            <person name="Ba-Alawi W."/>
            <person name="Anthony Kamau A."/>
            <person name="Kamanda Ngugi D."/>
            <person name="Goker M."/>
            <person name="Klenk H.P."/>
            <person name="Bajic V."/>
            <person name="Stingl U."/>
        </authorList>
    </citation>
    <scope>NUCLEOTIDE SEQUENCE [LARGE SCALE GENOMIC DNA]</scope>
    <source>
        <strain evidence="1">SCGC-AAA382A03</strain>
    </source>
</reference>
<dbReference type="Proteomes" id="UP000070549">
    <property type="component" value="Unassembled WGS sequence"/>
</dbReference>
<dbReference type="AlphaFoldDB" id="A0A133VH63"/>
<accession>A0A133VH63</accession>
<name>A0A133VH63_9EURY</name>